<keyword evidence="5" id="KW-1185">Reference proteome</keyword>
<organism evidence="4 5">
    <name type="scientific">Novymonas esmeraldas</name>
    <dbReference type="NCBI Taxonomy" id="1808958"/>
    <lineage>
        <taxon>Eukaryota</taxon>
        <taxon>Discoba</taxon>
        <taxon>Euglenozoa</taxon>
        <taxon>Kinetoplastea</taxon>
        <taxon>Metakinetoplastina</taxon>
        <taxon>Trypanosomatida</taxon>
        <taxon>Trypanosomatidae</taxon>
        <taxon>Novymonas</taxon>
    </lineage>
</organism>
<evidence type="ECO:0000259" key="3">
    <source>
        <dbReference type="PROSITE" id="PS50102"/>
    </source>
</evidence>
<dbReference type="Proteomes" id="UP001430356">
    <property type="component" value="Unassembled WGS sequence"/>
</dbReference>
<dbReference type="InterPro" id="IPR035979">
    <property type="entry name" value="RBD_domain_sf"/>
</dbReference>
<evidence type="ECO:0000313" key="4">
    <source>
        <dbReference type="EMBL" id="KAK7194191.1"/>
    </source>
</evidence>
<dbReference type="EMBL" id="JAECZO010000032">
    <property type="protein sequence ID" value="KAK7194191.1"/>
    <property type="molecule type" value="Genomic_DNA"/>
</dbReference>
<keyword evidence="1" id="KW-0694">RNA-binding</keyword>
<dbReference type="GO" id="GO:0003723">
    <property type="term" value="F:RNA binding"/>
    <property type="evidence" value="ECO:0007669"/>
    <property type="project" value="UniProtKB-UniRule"/>
</dbReference>
<comment type="caution">
    <text evidence="4">The sequence shown here is derived from an EMBL/GenBank/DDBJ whole genome shotgun (WGS) entry which is preliminary data.</text>
</comment>
<evidence type="ECO:0000256" key="2">
    <source>
        <dbReference type="SAM" id="MobiDB-lite"/>
    </source>
</evidence>
<feature type="compositionally biased region" description="Polar residues" evidence="2">
    <location>
        <begin position="205"/>
        <end position="217"/>
    </location>
</feature>
<accession>A0AAW0EKL3</accession>
<dbReference type="InterPro" id="IPR000504">
    <property type="entry name" value="RRM_dom"/>
</dbReference>
<sequence>MSNTAAASPPPLLPPSHAVVVTGLPAARVTAHDVRQYLTSCGRVEDVQLLSSTNPAAPAAKVAAYVAFRSPSSVSYAELLSGALFKGEIIRVRRAATAEEARRTAGSGTEPVAPEATPGVAMAPAATAPRGHTPHVGDGASVRTRLLRQAAVSAEERGSQLWARAREGITRLAYEAASLELKASHVVADALNPREPTPVYGNAPTRRQYNHTPTQPQWGEPPAWQRPSLTRHN</sequence>
<reference evidence="4 5" key="1">
    <citation type="journal article" date="2021" name="MBio">
        <title>A New Model Trypanosomatid, Novymonas esmeraldas: Genomic Perception of Its 'Candidatus Pandoraea novymonadis' Endosymbiont.</title>
        <authorList>
            <person name="Zakharova A."/>
            <person name="Saura A."/>
            <person name="Butenko A."/>
            <person name="Podesvova L."/>
            <person name="Warmusova S."/>
            <person name="Kostygov A.Y."/>
            <person name="Nenarokova A."/>
            <person name="Lukes J."/>
            <person name="Opperdoes F.R."/>
            <person name="Yurchenko V."/>
        </authorList>
    </citation>
    <scope>NUCLEOTIDE SEQUENCE [LARGE SCALE GENOMIC DNA]</scope>
    <source>
        <strain evidence="4 5">E262AT.01</strain>
    </source>
</reference>
<gene>
    <name evidence="4" type="ORF">NESM_000333000</name>
</gene>
<evidence type="ECO:0000256" key="1">
    <source>
        <dbReference type="PROSITE-ProRule" id="PRU00176"/>
    </source>
</evidence>
<protein>
    <recommendedName>
        <fullName evidence="3">RRM domain-containing protein</fullName>
    </recommendedName>
</protein>
<evidence type="ECO:0000313" key="5">
    <source>
        <dbReference type="Proteomes" id="UP001430356"/>
    </source>
</evidence>
<dbReference type="InterPro" id="IPR012677">
    <property type="entry name" value="Nucleotide-bd_a/b_plait_sf"/>
</dbReference>
<dbReference type="Gene3D" id="3.30.70.330">
    <property type="match status" value="1"/>
</dbReference>
<feature type="domain" description="RRM" evidence="3">
    <location>
        <begin position="17"/>
        <end position="97"/>
    </location>
</feature>
<feature type="region of interest" description="Disordered" evidence="2">
    <location>
        <begin position="193"/>
        <end position="233"/>
    </location>
</feature>
<name>A0AAW0EKL3_9TRYP</name>
<dbReference type="PROSITE" id="PS50102">
    <property type="entry name" value="RRM"/>
    <property type="match status" value="1"/>
</dbReference>
<proteinExistence type="predicted"/>
<dbReference type="AlphaFoldDB" id="A0AAW0EKL3"/>
<dbReference type="SUPFAM" id="SSF54928">
    <property type="entry name" value="RNA-binding domain, RBD"/>
    <property type="match status" value="1"/>
</dbReference>